<organism evidence="1 2">
    <name type="scientific">Apodospora peruviana</name>
    <dbReference type="NCBI Taxonomy" id="516989"/>
    <lineage>
        <taxon>Eukaryota</taxon>
        <taxon>Fungi</taxon>
        <taxon>Dikarya</taxon>
        <taxon>Ascomycota</taxon>
        <taxon>Pezizomycotina</taxon>
        <taxon>Sordariomycetes</taxon>
        <taxon>Sordariomycetidae</taxon>
        <taxon>Sordariales</taxon>
        <taxon>Lasiosphaeriaceae</taxon>
        <taxon>Apodospora</taxon>
    </lineage>
</organism>
<dbReference type="Proteomes" id="UP001283341">
    <property type="component" value="Unassembled WGS sequence"/>
</dbReference>
<keyword evidence="2" id="KW-1185">Reference proteome</keyword>
<dbReference type="EMBL" id="JAUEDM010000001">
    <property type="protein sequence ID" value="KAK3329876.1"/>
    <property type="molecule type" value="Genomic_DNA"/>
</dbReference>
<reference evidence="1" key="2">
    <citation type="submission" date="2023-06" db="EMBL/GenBank/DDBJ databases">
        <authorList>
            <consortium name="Lawrence Berkeley National Laboratory"/>
            <person name="Haridas S."/>
            <person name="Hensen N."/>
            <person name="Bonometti L."/>
            <person name="Westerberg I."/>
            <person name="Brannstrom I.O."/>
            <person name="Guillou S."/>
            <person name="Cros-Aarteil S."/>
            <person name="Calhoun S."/>
            <person name="Kuo A."/>
            <person name="Mondo S."/>
            <person name="Pangilinan J."/>
            <person name="Riley R."/>
            <person name="Labutti K."/>
            <person name="Andreopoulos B."/>
            <person name="Lipzen A."/>
            <person name="Chen C."/>
            <person name="Yanf M."/>
            <person name="Daum C."/>
            <person name="Ng V."/>
            <person name="Clum A."/>
            <person name="Steindorff A."/>
            <person name="Ohm R."/>
            <person name="Martin F."/>
            <person name="Silar P."/>
            <person name="Natvig D."/>
            <person name="Lalanne C."/>
            <person name="Gautier V."/>
            <person name="Ament-Velasquez S.L."/>
            <person name="Kruys A."/>
            <person name="Hutchinson M.I."/>
            <person name="Powell A.J."/>
            <person name="Barry K."/>
            <person name="Miller A.N."/>
            <person name="Grigoriev I.V."/>
            <person name="Debuchy R."/>
            <person name="Gladieux P."/>
            <person name="Thoren M.H."/>
            <person name="Johannesson H."/>
        </authorList>
    </citation>
    <scope>NUCLEOTIDE SEQUENCE</scope>
    <source>
        <strain evidence="1">CBS 118394</strain>
    </source>
</reference>
<name>A0AAE0IRB9_9PEZI</name>
<proteinExistence type="predicted"/>
<evidence type="ECO:0000313" key="2">
    <source>
        <dbReference type="Proteomes" id="UP001283341"/>
    </source>
</evidence>
<dbReference type="AlphaFoldDB" id="A0AAE0IRB9"/>
<evidence type="ECO:0000313" key="1">
    <source>
        <dbReference type="EMBL" id="KAK3329876.1"/>
    </source>
</evidence>
<accession>A0AAE0IRB9</accession>
<reference evidence="1" key="1">
    <citation type="journal article" date="2023" name="Mol. Phylogenet. Evol.">
        <title>Genome-scale phylogeny and comparative genomics of the fungal order Sordariales.</title>
        <authorList>
            <person name="Hensen N."/>
            <person name="Bonometti L."/>
            <person name="Westerberg I."/>
            <person name="Brannstrom I.O."/>
            <person name="Guillou S."/>
            <person name="Cros-Aarteil S."/>
            <person name="Calhoun S."/>
            <person name="Haridas S."/>
            <person name="Kuo A."/>
            <person name="Mondo S."/>
            <person name="Pangilinan J."/>
            <person name="Riley R."/>
            <person name="LaButti K."/>
            <person name="Andreopoulos B."/>
            <person name="Lipzen A."/>
            <person name="Chen C."/>
            <person name="Yan M."/>
            <person name="Daum C."/>
            <person name="Ng V."/>
            <person name="Clum A."/>
            <person name="Steindorff A."/>
            <person name="Ohm R.A."/>
            <person name="Martin F."/>
            <person name="Silar P."/>
            <person name="Natvig D.O."/>
            <person name="Lalanne C."/>
            <person name="Gautier V."/>
            <person name="Ament-Velasquez S.L."/>
            <person name="Kruys A."/>
            <person name="Hutchinson M.I."/>
            <person name="Powell A.J."/>
            <person name="Barry K."/>
            <person name="Miller A.N."/>
            <person name="Grigoriev I.V."/>
            <person name="Debuchy R."/>
            <person name="Gladieux P."/>
            <person name="Hiltunen Thoren M."/>
            <person name="Johannesson H."/>
        </authorList>
    </citation>
    <scope>NUCLEOTIDE SEQUENCE</scope>
    <source>
        <strain evidence="1">CBS 118394</strain>
    </source>
</reference>
<sequence length="126" mass="13827">MDVQLKDITVTGSIIVTSAMASSWSGRSSHVGFFIVPDMLRNAPMFRSHNARGRGVVPARGRATVSRARARGRGGETGESVSTSIRVGAIMFYYLAASSCTQLNQYIDYHQSKRLAYLLPCRRISL</sequence>
<gene>
    <name evidence="1" type="ORF">B0H66DRAFT_542249</name>
</gene>
<comment type="caution">
    <text evidence="1">The sequence shown here is derived from an EMBL/GenBank/DDBJ whole genome shotgun (WGS) entry which is preliminary data.</text>
</comment>
<protein>
    <submittedName>
        <fullName evidence="1">Uncharacterized protein</fullName>
    </submittedName>
</protein>